<evidence type="ECO:0000313" key="1">
    <source>
        <dbReference type="EMBL" id="KAJ0106115.1"/>
    </source>
</evidence>
<dbReference type="EMBL" id="CM047898">
    <property type="protein sequence ID" value="KAJ0106115.1"/>
    <property type="molecule type" value="Genomic_DNA"/>
</dbReference>
<keyword evidence="2" id="KW-1185">Reference proteome</keyword>
<comment type="caution">
    <text evidence="1">The sequence shown here is derived from an EMBL/GenBank/DDBJ whole genome shotgun (WGS) entry which is preliminary data.</text>
</comment>
<reference evidence="2" key="1">
    <citation type="journal article" date="2023" name="G3 (Bethesda)">
        <title>Genome assembly and association tests identify interacting loci associated with vigor, precocity, and sex in interspecific pistachio rootstocks.</title>
        <authorList>
            <person name="Palmer W."/>
            <person name="Jacygrad E."/>
            <person name="Sagayaradj S."/>
            <person name="Cavanaugh K."/>
            <person name="Han R."/>
            <person name="Bertier L."/>
            <person name="Beede B."/>
            <person name="Kafkas S."/>
            <person name="Golino D."/>
            <person name="Preece J."/>
            <person name="Michelmore R."/>
        </authorList>
    </citation>
    <scope>NUCLEOTIDE SEQUENCE [LARGE SCALE GENOMIC DNA]</scope>
</reference>
<sequence>MKLQNVRFSTEFFIWPFERYDVVLGAQWLRTLGPINETSRNYK</sequence>
<organism evidence="1 2">
    <name type="scientific">Pistacia atlantica</name>
    <dbReference type="NCBI Taxonomy" id="434234"/>
    <lineage>
        <taxon>Eukaryota</taxon>
        <taxon>Viridiplantae</taxon>
        <taxon>Streptophyta</taxon>
        <taxon>Embryophyta</taxon>
        <taxon>Tracheophyta</taxon>
        <taxon>Spermatophyta</taxon>
        <taxon>Magnoliopsida</taxon>
        <taxon>eudicotyledons</taxon>
        <taxon>Gunneridae</taxon>
        <taxon>Pentapetalae</taxon>
        <taxon>rosids</taxon>
        <taxon>malvids</taxon>
        <taxon>Sapindales</taxon>
        <taxon>Anacardiaceae</taxon>
        <taxon>Pistacia</taxon>
    </lineage>
</organism>
<gene>
    <name evidence="1" type="ORF">Patl1_19132</name>
</gene>
<evidence type="ECO:0000313" key="2">
    <source>
        <dbReference type="Proteomes" id="UP001164250"/>
    </source>
</evidence>
<proteinExistence type="predicted"/>
<protein>
    <submittedName>
        <fullName evidence="1">Uncharacterized protein</fullName>
    </submittedName>
</protein>
<name>A0ACC1C219_9ROSI</name>
<dbReference type="Proteomes" id="UP001164250">
    <property type="component" value="Chromosome 2"/>
</dbReference>
<accession>A0ACC1C219</accession>